<dbReference type="EMBL" id="LRDB01000001">
    <property type="protein sequence ID" value="KYG83260.1"/>
    <property type="molecule type" value="Genomic_DNA"/>
</dbReference>
<organism evidence="1 2">
    <name type="scientific">Roseivirga echinicomitans</name>
    <dbReference type="NCBI Taxonomy" id="296218"/>
    <lineage>
        <taxon>Bacteria</taxon>
        <taxon>Pseudomonadati</taxon>
        <taxon>Bacteroidota</taxon>
        <taxon>Cytophagia</taxon>
        <taxon>Cytophagales</taxon>
        <taxon>Roseivirgaceae</taxon>
        <taxon>Roseivirga</taxon>
    </lineage>
</organism>
<reference evidence="1 2" key="1">
    <citation type="submission" date="2016-01" db="EMBL/GenBank/DDBJ databases">
        <title>Genome sequencing of Roseivirga echinicomitans KMM 6058.</title>
        <authorList>
            <person name="Selvaratnam C."/>
            <person name="Thevarajoo S."/>
            <person name="Goh K.M."/>
            <person name="Ee R."/>
            <person name="Chan K.-G."/>
            <person name="Chong C.S."/>
        </authorList>
    </citation>
    <scope>NUCLEOTIDE SEQUENCE [LARGE SCALE GENOMIC DNA]</scope>
    <source>
        <strain evidence="1 2">KMM 6058</strain>
    </source>
</reference>
<evidence type="ECO:0000313" key="1">
    <source>
        <dbReference type="EMBL" id="KYG83260.1"/>
    </source>
</evidence>
<dbReference type="Proteomes" id="UP000075615">
    <property type="component" value="Unassembled WGS sequence"/>
</dbReference>
<protein>
    <recommendedName>
        <fullName evidence="3">6-bladed beta-propeller</fullName>
    </recommendedName>
</protein>
<dbReference type="STRING" id="296218.AWN68_00145"/>
<dbReference type="AlphaFoldDB" id="A0A150XWX6"/>
<keyword evidence="2" id="KW-1185">Reference proteome</keyword>
<dbReference type="Pfam" id="PF17170">
    <property type="entry name" value="DUF5128"/>
    <property type="match status" value="1"/>
</dbReference>
<sequence>MLSSTHKRYTSFYLFIAVAVIFSTGCNNSDQEISIRELEISKSFDVLSDSIFFSLIHDIEFYNNNYYLVDQRTSRVIVTDSSFENTYVLMEKGPGPSDPKSLYNIDIANDTIYSLEFGSGIKTYDLKGNLLDKIDFPPSVLADFKVSDRGILISNPSLDDTPITIVPKEKNGKYIYFGSPEANSLDYDRHILTHGENIIEVFKSNRPIIKYYDNNLKMSDKLDLSTLNFFKYTKRHADANEGLTVVWDAVESNDYIYLLMACRDPSDAMDWSKVLKIKLEDNRMYPESLIQLNKDAYYMTLEVSNDGKNILAYNTKLGSLDVYEL</sequence>
<dbReference type="OrthoDB" id="1049356at2"/>
<dbReference type="PROSITE" id="PS51257">
    <property type="entry name" value="PROKAR_LIPOPROTEIN"/>
    <property type="match status" value="1"/>
</dbReference>
<proteinExistence type="predicted"/>
<dbReference type="RefSeq" id="WP_068409832.1">
    <property type="nucleotide sequence ID" value="NZ_LRDB01000001.1"/>
</dbReference>
<gene>
    <name evidence="1" type="ORF">AWN68_00145</name>
</gene>
<evidence type="ECO:0008006" key="3">
    <source>
        <dbReference type="Google" id="ProtNLM"/>
    </source>
</evidence>
<accession>A0A150XWX6</accession>
<comment type="caution">
    <text evidence="1">The sequence shown here is derived from an EMBL/GenBank/DDBJ whole genome shotgun (WGS) entry which is preliminary data.</text>
</comment>
<name>A0A150XWX6_9BACT</name>
<evidence type="ECO:0000313" key="2">
    <source>
        <dbReference type="Proteomes" id="UP000075615"/>
    </source>
</evidence>